<dbReference type="Pfam" id="PF00805">
    <property type="entry name" value="Pentapeptide"/>
    <property type="match status" value="1"/>
</dbReference>
<proteinExistence type="predicted"/>
<dbReference type="RefSeq" id="WP_283078505.1">
    <property type="nucleotide sequence ID" value="NZ_CP121671.1"/>
</dbReference>
<dbReference type="SUPFAM" id="SSF141571">
    <property type="entry name" value="Pentapeptide repeat-like"/>
    <property type="match status" value="1"/>
</dbReference>
<dbReference type="EMBL" id="CP121671">
    <property type="protein sequence ID" value="WFT76555.1"/>
    <property type="molecule type" value="Genomic_DNA"/>
</dbReference>
<dbReference type="InterPro" id="IPR001646">
    <property type="entry name" value="5peptide_repeat"/>
</dbReference>
<organism evidence="1 2">
    <name type="scientific">Halobacillus naozhouensis</name>
    <dbReference type="NCBI Taxonomy" id="554880"/>
    <lineage>
        <taxon>Bacteria</taxon>
        <taxon>Bacillati</taxon>
        <taxon>Bacillota</taxon>
        <taxon>Bacilli</taxon>
        <taxon>Bacillales</taxon>
        <taxon>Bacillaceae</taxon>
        <taxon>Halobacillus</taxon>
    </lineage>
</organism>
<sequence>MFDELKSDCKNCFGLCCVALPYAESADFPVNKDRGQPCQHLCANHLCSIHDQLREKGFRGCVTYECFGAGQHVSQNIFNGNNWRKESDRAKEMFAIFPIVQQLHEMLWYLMQALGLKETQSIQASLQKIYEETVELSTKTPEEILELDIDVHRSEVNALLIETSKLYRAKYTSKNKKKRLDYVEANLKGLDLQGDDFRGKLMIAANLSHSDLRKADFIGADLRDANLSGTNLKETLFLTQSQLNSARGDHHTQIPDYLEKPSHWLE</sequence>
<name>A0ABY8J2F3_9BACI</name>
<accession>A0ABY8J2F3</accession>
<evidence type="ECO:0000313" key="1">
    <source>
        <dbReference type="EMBL" id="WFT76555.1"/>
    </source>
</evidence>
<gene>
    <name evidence="1" type="ORF">P9989_09415</name>
</gene>
<dbReference type="Proteomes" id="UP001221597">
    <property type="component" value="Chromosome"/>
</dbReference>
<reference evidence="1 2" key="1">
    <citation type="submission" date="2023-04" db="EMBL/GenBank/DDBJ databases">
        <title>Genome sequence of Halobacillus naozhouensis KACC 21980.</title>
        <authorList>
            <person name="Kim S."/>
            <person name="Heo J."/>
            <person name="Kwon S.-W."/>
        </authorList>
    </citation>
    <scope>NUCLEOTIDE SEQUENCE [LARGE SCALE GENOMIC DNA]</scope>
    <source>
        <strain evidence="1 2">KCTC 13234</strain>
    </source>
</reference>
<dbReference type="Gene3D" id="2.160.20.80">
    <property type="entry name" value="E3 ubiquitin-protein ligase SopA"/>
    <property type="match status" value="1"/>
</dbReference>
<protein>
    <submittedName>
        <fullName evidence="1">Pentapeptide repeat-containing protein</fullName>
    </submittedName>
</protein>
<evidence type="ECO:0000313" key="2">
    <source>
        <dbReference type="Proteomes" id="UP001221597"/>
    </source>
</evidence>
<keyword evidence="2" id="KW-1185">Reference proteome</keyword>